<dbReference type="InParanoid" id="A0A7N2KLU5"/>
<feature type="coiled-coil region" evidence="1">
    <location>
        <begin position="212"/>
        <end position="246"/>
    </location>
</feature>
<evidence type="ECO:0000256" key="1">
    <source>
        <dbReference type="SAM" id="Coils"/>
    </source>
</evidence>
<accession>A0A7N2KLU5</accession>
<keyword evidence="1" id="KW-0175">Coiled coil</keyword>
<dbReference type="PANTHER" id="PTHR34564:SF3">
    <property type="entry name" value="PEPTIDYL-PROLYL CIS-TRANS ISOMERASE G"/>
    <property type="match status" value="1"/>
</dbReference>
<reference evidence="2 3" key="1">
    <citation type="journal article" date="2016" name="G3 (Bethesda)">
        <title>First Draft Assembly and Annotation of the Genome of a California Endemic Oak Quercus lobata Nee (Fagaceae).</title>
        <authorList>
            <person name="Sork V.L."/>
            <person name="Fitz-Gibbon S.T."/>
            <person name="Puiu D."/>
            <person name="Crepeau M."/>
            <person name="Gugger P.F."/>
            <person name="Sherman R."/>
            <person name="Stevens K."/>
            <person name="Langley C.H."/>
            <person name="Pellegrini M."/>
            <person name="Salzberg S.L."/>
        </authorList>
    </citation>
    <scope>NUCLEOTIDE SEQUENCE [LARGE SCALE GENOMIC DNA]</scope>
    <source>
        <strain evidence="2 3">cv. SW786</strain>
    </source>
</reference>
<evidence type="ECO:0000313" key="2">
    <source>
        <dbReference type="EnsemblPlants" id="QL01p011704:mrna"/>
    </source>
</evidence>
<dbReference type="EMBL" id="LRBV02000001">
    <property type="status" value="NOT_ANNOTATED_CDS"/>
    <property type="molecule type" value="Genomic_DNA"/>
</dbReference>
<name>A0A7N2KLU5_QUELO</name>
<reference evidence="2" key="2">
    <citation type="submission" date="2021-01" db="UniProtKB">
        <authorList>
            <consortium name="EnsemblPlants"/>
        </authorList>
    </citation>
    <scope>IDENTIFICATION</scope>
</reference>
<keyword evidence="3" id="KW-1185">Reference proteome</keyword>
<proteinExistence type="predicted"/>
<protein>
    <submittedName>
        <fullName evidence="2">Uncharacterized protein</fullName>
    </submittedName>
</protein>
<organism evidence="2 3">
    <name type="scientific">Quercus lobata</name>
    <name type="common">Valley oak</name>
    <dbReference type="NCBI Taxonomy" id="97700"/>
    <lineage>
        <taxon>Eukaryota</taxon>
        <taxon>Viridiplantae</taxon>
        <taxon>Streptophyta</taxon>
        <taxon>Embryophyta</taxon>
        <taxon>Tracheophyta</taxon>
        <taxon>Spermatophyta</taxon>
        <taxon>Magnoliopsida</taxon>
        <taxon>eudicotyledons</taxon>
        <taxon>Gunneridae</taxon>
        <taxon>Pentapetalae</taxon>
        <taxon>rosids</taxon>
        <taxon>fabids</taxon>
        <taxon>Fagales</taxon>
        <taxon>Fagaceae</taxon>
        <taxon>Quercus</taxon>
    </lineage>
</organism>
<dbReference type="Gramene" id="QL01p011704:mrna">
    <property type="protein sequence ID" value="QL01p011704:mrna"/>
    <property type="gene ID" value="QL01p011704"/>
</dbReference>
<sequence>MSSSLSGVSYFGPGSGTSTVSLSSEAKHTWWTCWRSCTTQHVLLGLASMKTSLQLGFDKLGCCGINGTMNGGSNTRVLAKDVGGDTVQICDVVHHLAASLREKRKVEAKQGFNVVGPYTHSEKPLIAIEVFITMAQGRVYIVEISRLTLGFCDLLVRMSRPMLLVFLLLVLIITSQFEWKQQLVIDLDSTPSISQKQHQISKREEVVKEKIILSQEKSIQRLNELVRSLREQLQQCRDNNETTNDNASPLTEHAIELERQQILGN</sequence>
<dbReference type="AlphaFoldDB" id="A0A7N2KLU5"/>
<dbReference type="Proteomes" id="UP000594261">
    <property type="component" value="Chromosome 1"/>
</dbReference>
<dbReference type="EnsemblPlants" id="QL01p011704:mrna">
    <property type="protein sequence ID" value="QL01p011704:mrna"/>
    <property type="gene ID" value="QL01p011704"/>
</dbReference>
<dbReference type="PANTHER" id="PTHR34564">
    <property type="entry name" value="PEPTIDYL-PROLYL CIS-TRANS ISOMERASE G"/>
    <property type="match status" value="1"/>
</dbReference>
<evidence type="ECO:0000313" key="3">
    <source>
        <dbReference type="Proteomes" id="UP000594261"/>
    </source>
</evidence>